<dbReference type="EMBL" id="JBHUCM010000017">
    <property type="protein sequence ID" value="MFD1539732.1"/>
    <property type="molecule type" value="Genomic_DNA"/>
</dbReference>
<feature type="region of interest" description="Disordered" evidence="1">
    <location>
        <begin position="123"/>
        <end position="146"/>
    </location>
</feature>
<feature type="compositionally biased region" description="Acidic residues" evidence="1">
    <location>
        <begin position="124"/>
        <end position="145"/>
    </location>
</feature>
<name>A0ABW4GAJ1_9ACTN</name>
<dbReference type="Proteomes" id="UP001597097">
    <property type="component" value="Unassembled WGS sequence"/>
</dbReference>
<accession>A0ABW4GAJ1</accession>
<evidence type="ECO:0000256" key="1">
    <source>
        <dbReference type="SAM" id="MobiDB-lite"/>
    </source>
</evidence>
<keyword evidence="3" id="KW-1185">Reference proteome</keyword>
<dbReference type="RefSeq" id="WP_219534232.1">
    <property type="nucleotide sequence ID" value="NZ_JAHKRM010000021.1"/>
</dbReference>
<comment type="caution">
    <text evidence="2">The sequence shown here is derived from an EMBL/GenBank/DDBJ whole genome shotgun (WGS) entry which is preliminary data.</text>
</comment>
<sequence>MLASLDTINWADLTHAYGRATDVPDQIRALRSADPGIRDKALHSLYGNIFHQGTRFEASAYAVPFLLELVADPETPDRAAVLGLLTQLAIGYGEQLLPSGYPLDDHRATAAGGDLLLAAGKEFADDDDDDDEDEDDEEDDWDEDPGLFNYLQTLEPEEEERLFAYFALKAYDAVGAGLPVFRGLLADEDARLRTAAAYALAWYPEERSAGLPPLLGAAVDEEPSVAATALVAIGLLGGTPAAETAAALGAALDDPRDVVRWGAAIAESRLRGPEAGDRAADELLGWTARDDASYEAIPFNDGDLRGYAALALRELGDARADALFAALLARLPVLSGTQALPVAVVALRIAYPEPLPTGTPFTALDDRQRRLLRVLADSRGVWELGNFLEFATHYGLPRSQEDMAAYARA</sequence>
<proteinExistence type="predicted"/>
<evidence type="ECO:0000313" key="2">
    <source>
        <dbReference type="EMBL" id="MFD1539732.1"/>
    </source>
</evidence>
<organism evidence="2 3">
    <name type="scientific">Nonomuraea guangzhouensis</name>
    <dbReference type="NCBI Taxonomy" id="1291555"/>
    <lineage>
        <taxon>Bacteria</taxon>
        <taxon>Bacillati</taxon>
        <taxon>Actinomycetota</taxon>
        <taxon>Actinomycetes</taxon>
        <taxon>Streptosporangiales</taxon>
        <taxon>Streptosporangiaceae</taxon>
        <taxon>Nonomuraea</taxon>
    </lineage>
</organism>
<evidence type="ECO:0000313" key="3">
    <source>
        <dbReference type="Proteomes" id="UP001597097"/>
    </source>
</evidence>
<reference evidence="3" key="1">
    <citation type="journal article" date="2019" name="Int. J. Syst. Evol. Microbiol.">
        <title>The Global Catalogue of Microorganisms (GCM) 10K type strain sequencing project: providing services to taxonomists for standard genome sequencing and annotation.</title>
        <authorList>
            <consortium name="The Broad Institute Genomics Platform"/>
            <consortium name="The Broad Institute Genome Sequencing Center for Infectious Disease"/>
            <person name="Wu L."/>
            <person name="Ma J."/>
        </authorList>
    </citation>
    <scope>NUCLEOTIDE SEQUENCE [LARGE SCALE GENOMIC DNA]</scope>
    <source>
        <strain evidence="3">CGMCC 1.15399</strain>
    </source>
</reference>
<protein>
    <submittedName>
        <fullName evidence="2">HEAT repeat domain-containing protein</fullName>
    </submittedName>
</protein>
<gene>
    <name evidence="2" type="ORF">ACFSJ0_21950</name>
</gene>